<dbReference type="OrthoDB" id="196624at2"/>
<dbReference type="AlphaFoldDB" id="A0A0F6RG14"/>
<dbReference type="Proteomes" id="UP000034085">
    <property type="component" value="Chromosome"/>
</dbReference>
<dbReference type="GO" id="GO:0003700">
    <property type="term" value="F:DNA-binding transcription factor activity"/>
    <property type="evidence" value="ECO:0007669"/>
    <property type="project" value="InterPro"/>
</dbReference>
<protein>
    <recommendedName>
        <fullName evidence="5">HTH lysR-type domain-containing protein</fullName>
    </recommendedName>
</protein>
<dbReference type="InterPro" id="IPR000847">
    <property type="entry name" value="LysR_HTH_N"/>
</dbReference>
<dbReference type="PANTHER" id="PTHR30126:SF40">
    <property type="entry name" value="HTH-TYPE TRANSCRIPTIONAL REGULATOR GLTR"/>
    <property type="match status" value="1"/>
</dbReference>
<dbReference type="HOGENOM" id="CLU_039613_6_5_6"/>
<evidence type="ECO:0000313" key="6">
    <source>
        <dbReference type="EMBL" id="AKE59880.1"/>
    </source>
</evidence>
<dbReference type="InterPro" id="IPR005119">
    <property type="entry name" value="LysR_subst-bd"/>
</dbReference>
<keyword evidence="4" id="KW-0804">Transcription</keyword>
<proteinExistence type="inferred from homology"/>
<organism evidence="6 7">
    <name type="scientific">Citrobacter amalonaticus Y19</name>
    <dbReference type="NCBI Taxonomy" id="1261127"/>
    <lineage>
        <taxon>Bacteria</taxon>
        <taxon>Pseudomonadati</taxon>
        <taxon>Pseudomonadota</taxon>
        <taxon>Gammaproteobacteria</taxon>
        <taxon>Enterobacterales</taxon>
        <taxon>Enterobacteriaceae</taxon>
        <taxon>Citrobacter</taxon>
    </lineage>
</organism>
<gene>
    <name evidence="6" type="ORF">F384_15595</name>
</gene>
<evidence type="ECO:0000256" key="1">
    <source>
        <dbReference type="ARBA" id="ARBA00009437"/>
    </source>
</evidence>
<dbReference type="RefSeq" id="WP_046486735.1">
    <property type="nucleotide sequence ID" value="NZ_CP011132.1"/>
</dbReference>
<dbReference type="InterPro" id="IPR036388">
    <property type="entry name" value="WH-like_DNA-bd_sf"/>
</dbReference>
<accession>A0A0F6RG14</accession>
<dbReference type="PATRIC" id="fig|1261127.3.peg.3261"/>
<dbReference type="GO" id="GO:0000976">
    <property type="term" value="F:transcription cis-regulatory region binding"/>
    <property type="evidence" value="ECO:0007669"/>
    <property type="project" value="TreeGrafter"/>
</dbReference>
<dbReference type="Gene3D" id="1.10.10.10">
    <property type="entry name" value="Winged helix-like DNA-binding domain superfamily/Winged helix DNA-binding domain"/>
    <property type="match status" value="1"/>
</dbReference>
<evidence type="ECO:0000259" key="5">
    <source>
        <dbReference type="PROSITE" id="PS50931"/>
    </source>
</evidence>
<dbReference type="SUPFAM" id="SSF46785">
    <property type="entry name" value="Winged helix' DNA-binding domain"/>
    <property type="match status" value="1"/>
</dbReference>
<keyword evidence="3" id="KW-0238">DNA-binding</keyword>
<evidence type="ECO:0000256" key="4">
    <source>
        <dbReference type="ARBA" id="ARBA00023163"/>
    </source>
</evidence>
<evidence type="ECO:0000256" key="3">
    <source>
        <dbReference type="ARBA" id="ARBA00023125"/>
    </source>
</evidence>
<dbReference type="PANTHER" id="PTHR30126">
    <property type="entry name" value="HTH-TYPE TRANSCRIPTIONAL REGULATOR"/>
    <property type="match status" value="1"/>
</dbReference>
<dbReference type="Pfam" id="PF03466">
    <property type="entry name" value="LysR_substrate"/>
    <property type="match status" value="1"/>
</dbReference>
<dbReference type="PRINTS" id="PR00039">
    <property type="entry name" value="HTHLYSR"/>
</dbReference>
<evidence type="ECO:0000313" key="7">
    <source>
        <dbReference type="Proteomes" id="UP000034085"/>
    </source>
</evidence>
<dbReference type="KEGG" id="cama:F384_15595"/>
<sequence length="315" mass="35427">MKDINFDFKQLQAFLAVIETGSFTAAAKKLNLTQSSISQQIANLENGLKTDVINRSQRPIQMTIAGQALYPLGKKIIDSGVYLQEHINAISHGHISHLKIGFVDSIGKSIGLDILKFLQPQVKHIFQVTGTASGLLSALNMGSINLAITMLHTEMPPNVRMYPLIEEAFLCVCPKAWPETRLEELCKNRDYIAYTPNTPTGIQTLNWLKWNNLSPSIQFEMDNADDILKLISYGYGWTLTTPLFMTTIPAFTDSLKIIRINNRKERRKIVLLCKDDELSEFYKQLAVEVRSILEAKLEQGFYSKLDSDADADVLS</sequence>
<feature type="domain" description="HTH lysR-type" evidence="5">
    <location>
        <begin position="6"/>
        <end position="63"/>
    </location>
</feature>
<dbReference type="CDD" id="cd05466">
    <property type="entry name" value="PBP2_LTTR_substrate"/>
    <property type="match status" value="1"/>
</dbReference>
<dbReference type="Gene3D" id="3.40.190.290">
    <property type="match status" value="1"/>
</dbReference>
<reference evidence="6 7" key="1">
    <citation type="journal article" date="2013" name="Appl. Microbiol. Biotechnol.">
        <title>Glycerol assimilation and production of 1,3-propanediol by Citrobacter amalonaticus Y19.</title>
        <authorList>
            <person name="Ainala S.K."/>
            <person name="Ashok S."/>
            <person name="Ko Y."/>
            <person name="Park S."/>
        </authorList>
    </citation>
    <scope>NUCLEOTIDE SEQUENCE [LARGE SCALE GENOMIC DNA]</scope>
    <source>
        <strain evidence="6 7">Y19</strain>
    </source>
</reference>
<dbReference type="Pfam" id="PF00126">
    <property type="entry name" value="HTH_1"/>
    <property type="match status" value="1"/>
</dbReference>
<name>A0A0F6RG14_CITAM</name>
<comment type="similarity">
    <text evidence="1">Belongs to the LysR transcriptional regulatory family.</text>
</comment>
<evidence type="ECO:0000256" key="2">
    <source>
        <dbReference type="ARBA" id="ARBA00023015"/>
    </source>
</evidence>
<dbReference type="SUPFAM" id="SSF53850">
    <property type="entry name" value="Periplasmic binding protein-like II"/>
    <property type="match status" value="1"/>
</dbReference>
<keyword evidence="2" id="KW-0805">Transcription regulation</keyword>
<dbReference type="EMBL" id="CP011132">
    <property type="protein sequence ID" value="AKE59880.1"/>
    <property type="molecule type" value="Genomic_DNA"/>
</dbReference>
<dbReference type="FunFam" id="1.10.10.10:FF:000001">
    <property type="entry name" value="LysR family transcriptional regulator"/>
    <property type="match status" value="1"/>
</dbReference>
<dbReference type="InterPro" id="IPR036390">
    <property type="entry name" value="WH_DNA-bd_sf"/>
</dbReference>
<dbReference type="PROSITE" id="PS50931">
    <property type="entry name" value="HTH_LYSR"/>
    <property type="match status" value="1"/>
</dbReference>